<dbReference type="InterPro" id="IPR041242">
    <property type="entry name" value="HNHc_6"/>
</dbReference>
<evidence type="ECO:0000313" key="2">
    <source>
        <dbReference type="Proteomes" id="UP000650485"/>
    </source>
</evidence>
<comment type="caution">
    <text evidence="1">The sequence shown here is derived from an EMBL/GenBank/DDBJ whole genome shotgun (WGS) entry which is preliminary data.</text>
</comment>
<dbReference type="Proteomes" id="UP000650485">
    <property type="component" value="Unassembled WGS sequence"/>
</dbReference>
<dbReference type="RefSeq" id="WP_135474426.1">
    <property type="nucleotide sequence ID" value="NZ_JAAOCL010000001.1"/>
</dbReference>
<dbReference type="AlphaFoldDB" id="A0A923SQA4"/>
<organism evidence="1 2">
    <name type="scientific">Weissella confusa</name>
    <name type="common">Lactobacillus confusus</name>
    <dbReference type="NCBI Taxonomy" id="1583"/>
    <lineage>
        <taxon>Bacteria</taxon>
        <taxon>Bacillati</taxon>
        <taxon>Bacillota</taxon>
        <taxon>Bacilli</taxon>
        <taxon>Lactobacillales</taxon>
        <taxon>Lactobacillaceae</taxon>
        <taxon>Weissella</taxon>
    </lineage>
</organism>
<dbReference type="Pfam" id="PF16784">
    <property type="entry name" value="HNHc_6"/>
    <property type="match status" value="1"/>
</dbReference>
<evidence type="ECO:0008006" key="3">
    <source>
        <dbReference type="Google" id="ProtNLM"/>
    </source>
</evidence>
<dbReference type="EMBL" id="JACSZT010000020">
    <property type="protein sequence ID" value="MBC6499688.1"/>
    <property type="molecule type" value="Genomic_DNA"/>
</dbReference>
<accession>A0A923SQA4</accession>
<protein>
    <recommendedName>
        <fullName evidence="3">HNH nuclease domain-containing protein</fullName>
    </recommendedName>
</protein>
<evidence type="ECO:0000313" key="1">
    <source>
        <dbReference type="EMBL" id="MBC6499688.1"/>
    </source>
</evidence>
<dbReference type="InterPro" id="IPR003615">
    <property type="entry name" value="HNH_nuc"/>
</dbReference>
<dbReference type="CDD" id="cd00085">
    <property type="entry name" value="HNHc"/>
    <property type="match status" value="1"/>
</dbReference>
<gene>
    <name evidence="1" type="ORF">H7R52_16290</name>
</gene>
<name>A0A923SQA4_WEICO</name>
<proteinExistence type="predicted"/>
<sequence length="240" mass="27710">MDIWGRITNISGNKVTMSVEDAQELAMLSLYTSEERPQAVISIADERSISRVQRKKAYAIIGEIAKWSGYTPEETKWWMKFYYEAETGDQHFSFADTDMTTARTFISYLLDYAVKNHIPMSKSGLAYMDDVEAYMYSSLSHRSCVVCGRPADVHHIDTVGMGNDRNLVDHRQKHLIALCRVHHNEAHNIGWPAFEQKYHVKGIKLDPETLQRLGIMTFKRMEEIDNDKSRRISRTTNQGR</sequence>
<reference evidence="1" key="1">
    <citation type="submission" date="2020-08" db="EMBL/GenBank/DDBJ databases">
        <title>Complete genome sequence of Weissella confusa strain FS54 provides insights into metabolic potential.</title>
        <authorList>
            <person name="Fhoula I."/>
            <person name="Najjari A."/>
            <person name="Lekired A."/>
            <person name="Bessrour-Aouam N."/>
            <person name="Jaballah S."/>
            <person name="Klibi N."/>
            <person name="Ouzari H.-I."/>
        </authorList>
    </citation>
    <scope>NUCLEOTIDE SEQUENCE</scope>
    <source>
        <strain evidence="1">FS54</strain>
    </source>
</reference>